<dbReference type="EMBL" id="KK101196">
    <property type="protein sequence ID" value="KIZ01802.1"/>
    <property type="molecule type" value="Genomic_DNA"/>
</dbReference>
<dbReference type="Gene3D" id="3.40.50.1820">
    <property type="entry name" value="alpha/beta hydrolase"/>
    <property type="match status" value="1"/>
</dbReference>
<evidence type="ECO:0000256" key="1">
    <source>
        <dbReference type="ARBA" id="ARBA00004229"/>
    </source>
</evidence>
<dbReference type="AlphaFoldDB" id="A0A0D2MMM3"/>
<accession>A0A0D2MMM3</accession>
<dbReference type="Pfam" id="PF01764">
    <property type="entry name" value="Lipase_3"/>
    <property type="match status" value="1"/>
</dbReference>
<dbReference type="InterPro" id="IPR002921">
    <property type="entry name" value="Fungal_lipase-type"/>
</dbReference>
<protein>
    <recommendedName>
        <fullName evidence="8">Fungal lipase-type domain-containing protein</fullName>
    </recommendedName>
</protein>
<name>A0A0D2MMM3_9CHLO</name>
<keyword evidence="2" id="KW-0150">Chloroplast</keyword>
<dbReference type="PANTHER" id="PTHR31403">
    <property type="entry name" value="PHOSPHOLIPASE A1-IBETA2, CHLOROPLASTIC"/>
    <property type="match status" value="1"/>
</dbReference>
<dbReference type="Proteomes" id="UP000054498">
    <property type="component" value="Unassembled WGS sequence"/>
</dbReference>
<proteinExistence type="predicted"/>
<keyword evidence="4" id="KW-0378">Hydrolase</keyword>
<dbReference type="SUPFAM" id="SSF53474">
    <property type="entry name" value="alpha/beta-Hydrolases"/>
    <property type="match status" value="1"/>
</dbReference>
<organism evidence="9 10">
    <name type="scientific">Monoraphidium neglectum</name>
    <dbReference type="NCBI Taxonomy" id="145388"/>
    <lineage>
        <taxon>Eukaryota</taxon>
        <taxon>Viridiplantae</taxon>
        <taxon>Chlorophyta</taxon>
        <taxon>core chlorophytes</taxon>
        <taxon>Chlorophyceae</taxon>
        <taxon>CS clade</taxon>
        <taxon>Sphaeropleales</taxon>
        <taxon>Selenastraceae</taxon>
        <taxon>Monoraphidium</taxon>
    </lineage>
</organism>
<dbReference type="InterPro" id="IPR029058">
    <property type="entry name" value="AB_hydrolase_fold"/>
</dbReference>
<comment type="subcellular location">
    <subcellularLocation>
        <location evidence="1">Plastid</location>
        <location evidence="1">Chloroplast</location>
    </subcellularLocation>
</comment>
<evidence type="ECO:0000256" key="4">
    <source>
        <dbReference type="ARBA" id="ARBA00022801"/>
    </source>
</evidence>
<keyword evidence="6" id="KW-0442">Lipid degradation</keyword>
<evidence type="ECO:0000259" key="8">
    <source>
        <dbReference type="Pfam" id="PF01764"/>
    </source>
</evidence>
<feature type="domain" description="Fungal lipase-type" evidence="8">
    <location>
        <begin position="253"/>
        <end position="430"/>
    </location>
</feature>
<dbReference type="GO" id="GO:0009507">
    <property type="term" value="C:chloroplast"/>
    <property type="evidence" value="ECO:0007669"/>
    <property type="project" value="UniProtKB-SubCell"/>
</dbReference>
<dbReference type="GO" id="GO:0016042">
    <property type="term" value="P:lipid catabolic process"/>
    <property type="evidence" value="ECO:0007669"/>
    <property type="project" value="UniProtKB-KW"/>
</dbReference>
<evidence type="ECO:0000256" key="7">
    <source>
        <dbReference type="ARBA" id="ARBA00023098"/>
    </source>
</evidence>
<evidence type="ECO:0000256" key="2">
    <source>
        <dbReference type="ARBA" id="ARBA00022528"/>
    </source>
</evidence>
<gene>
    <name evidence="9" type="ORF">MNEG_6159</name>
</gene>
<dbReference type="OrthoDB" id="529743at2759"/>
<reference evidence="9 10" key="1">
    <citation type="journal article" date="2013" name="BMC Genomics">
        <title>Reconstruction of the lipid metabolism for the microalga Monoraphidium neglectum from its genome sequence reveals characteristics suitable for biofuel production.</title>
        <authorList>
            <person name="Bogen C."/>
            <person name="Al-Dilaimi A."/>
            <person name="Albersmeier A."/>
            <person name="Wichmann J."/>
            <person name="Grundmann M."/>
            <person name="Rupp O."/>
            <person name="Lauersen K.J."/>
            <person name="Blifernez-Klassen O."/>
            <person name="Kalinowski J."/>
            <person name="Goesmann A."/>
            <person name="Mussgnug J.H."/>
            <person name="Kruse O."/>
        </authorList>
    </citation>
    <scope>NUCLEOTIDE SEQUENCE [LARGE SCALE GENOMIC DNA]</scope>
    <source>
        <strain evidence="9 10">SAG 48.87</strain>
    </source>
</reference>
<keyword evidence="10" id="KW-1185">Reference proteome</keyword>
<evidence type="ECO:0000256" key="6">
    <source>
        <dbReference type="ARBA" id="ARBA00022963"/>
    </source>
</evidence>
<evidence type="ECO:0000256" key="5">
    <source>
        <dbReference type="ARBA" id="ARBA00022946"/>
    </source>
</evidence>
<keyword evidence="3" id="KW-0934">Plastid</keyword>
<evidence type="ECO:0000313" key="10">
    <source>
        <dbReference type="Proteomes" id="UP000054498"/>
    </source>
</evidence>
<dbReference type="GeneID" id="25739035"/>
<evidence type="ECO:0000256" key="3">
    <source>
        <dbReference type="ARBA" id="ARBA00022640"/>
    </source>
</evidence>
<keyword evidence="5" id="KW-0809">Transit peptide</keyword>
<dbReference type="PANTHER" id="PTHR31403:SF7">
    <property type="entry name" value="PHOSPHOLIPASE A1-IGAMMA3, CHLOROPLASTIC"/>
    <property type="match status" value="1"/>
</dbReference>
<dbReference type="RefSeq" id="XP_013900821.1">
    <property type="nucleotide sequence ID" value="XM_014045367.1"/>
</dbReference>
<keyword evidence="7" id="KW-0443">Lipid metabolism</keyword>
<evidence type="ECO:0000313" key="9">
    <source>
        <dbReference type="EMBL" id="KIZ01802.1"/>
    </source>
</evidence>
<dbReference type="KEGG" id="mng:MNEG_6159"/>
<dbReference type="GO" id="GO:0004620">
    <property type="term" value="F:phospholipase activity"/>
    <property type="evidence" value="ECO:0007669"/>
    <property type="project" value="UniProtKB-ARBA"/>
</dbReference>
<sequence length="593" mass="64471">MLASRVARQAWPAPPYRALCRANATGKAATVPTLGQKLRGHGPDGWQGAGYNYDKAAPQLGPELRELLVHYGQLCEAGAASTDSALRSMRGGIERACDGGAATYDRLGLDPGDPSWGYATVPADQLIAYLTQDYPLAPNAKKDEATPLGTKDIYSLPPPTSDGLSPLIYALPGQHHALDGGGQEGKLWGPVERLVDFLFSKASRIPVEVIFGSRPLFVEDPATGRGKVERPAFMGYVAVSTPQGPGQEVDVAFVWRGTIYKEEWESNFAQDRLVKFDPEHHDDDETAKPWEVGVHDGFGDLYIRKAQQPIGNTGELGQPESPHQVVRAWLAHLLRSHNVTTISTTGHSLGGALSTVSAFAIGRELDRLWAVGNESERADFKVKDKPTVTAFAFAPPRVGNFTFLKEFSDTHRVKELRVCNKGDEVPRIPGFWVQTLTFLADRVHWDAYSDMDSRGARIFAQLYYAATKVSAKLGFPSSRWGYFHVGAILEIDSDKDFGGVGVTPAGSFGPHHNLEVYLYLLSKLGTADGATSRNPLLINKGDDILADKALPANWWRYARMRGCRLNASGRWEHEPPATAAAAASTGIGGGQQQ</sequence>